<dbReference type="Pfam" id="PF03706">
    <property type="entry name" value="LPG_synthase_TM"/>
    <property type="match status" value="1"/>
</dbReference>
<evidence type="ECO:0000256" key="5">
    <source>
        <dbReference type="ARBA" id="ARBA00023136"/>
    </source>
</evidence>
<dbReference type="InterPro" id="IPR022791">
    <property type="entry name" value="L-PG_synthase/AglD"/>
</dbReference>
<feature type="transmembrane region" description="Helical" evidence="6">
    <location>
        <begin position="275"/>
        <end position="295"/>
    </location>
</feature>
<evidence type="ECO:0000256" key="4">
    <source>
        <dbReference type="ARBA" id="ARBA00022989"/>
    </source>
</evidence>
<keyword evidence="5 6" id="KW-0472">Membrane</keyword>
<dbReference type="PANTHER" id="PTHR40277:SF1">
    <property type="entry name" value="BLL5419 PROTEIN"/>
    <property type="match status" value="1"/>
</dbReference>
<keyword evidence="3 6" id="KW-0812">Transmembrane</keyword>
<evidence type="ECO:0008006" key="8">
    <source>
        <dbReference type="Google" id="ProtNLM"/>
    </source>
</evidence>
<evidence type="ECO:0000313" key="7">
    <source>
        <dbReference type="EMBL" id="MPM21780.1"/>
    </source>
</evidence>
<keyword evidence="4 6" id="KW-1133">Transmembrane helix</keyword>
<comment type="caution">
    <text evidence="7">The sequence shown here is derived from an EMBL/GenBank/DDBJ whole genome shotgun (WGS) entry which is preliminary data.</text>
</comment>
<dbReference type="PANTHER" id="PTHR40277">
    <property type="entry name" value="BLL5419 PROTEIN"/>
    <property type="match status" value="1"/>
</dbReference>
<name>A0A644XZW8_9ZZZZ</name>
<gene>
    <name evidence="7" type="ORF">SDC9_68225</name>
</gene>
<feature type="transmembrane region" description="Helical" evidence="6">
    <location>
        <begin position="17"/>
        <end position="36"/>
    </location>
</feature>
<feature type="transmembrane region" description="Helical" evidence="6">
    <location>
        <begin position="138"/>
        <end position="160"/>
    </location>
</feature>
<evidence type="ECO:0000256" key="3">
    <source>
        <dbReference type="ARBA" id="ARBA00022692"/>
    </source>
</evidence>
<keyword evidence="2" id="KW-1003">Cell membrane</keyword>
<evidence type="ECO:0000256" key="6">
    <source>
        <dbReference type="SAM" id="Phobius"/>
    </source>
</evidence>
<evidence type="ECO:0000256" key="1">
    <source>
        <dbReference type="ARBA" id="ARBA00004651"/>
    </source>
</evidence>
<dbReference type="AlphaFoldDB" id="A0A644XZW8"/>
<evidence type="ECO:0000256" key="2">
    <source>
        <dbReference type="ARBA" id="ARBA00022475"/>
    </source>
</evidence>
<accession>A0A644XZW8</accession>
<organism evidence="7">
    <name type="scientific">bioreactor metagenome</name>
    <dbReference type="NCBI Taxonomy" id="1076179"/>
    <lineage>
        <taxon>unclassified sequences</taxon>
        <taxon>metagenomes</taxon>
        <taxon>ecological metagenomes</taxon>
    </lineage>
</organism>
<comment type="subcellular location">
    <subcellularLocation>
        <location evidence="1">Cell membrane</location>
        <topology evidence="1">Multi-pass membrane protein</topology>
    </subcellularLocation>
</comment>
<reference evidence="7" key="1">
    <citation type="submission" date="2019-08" db="EMBL/GenBank/DDBJ databases">
        <authorList>
            <person name="Kucharzyk K."/>
            <person name="Murdoch R.W."/>
            <person name="Higgins S."/>
            <person name="Loffler F."/>
        </authorList>
    </citation>
    <scope>NUCLEOTIDE SEQUENCE</scope>
</reference>
<feature type="transmembrane region" description="Helical" evidence="6">
    <location>
        <begin position="48"/>
        <end position="67"/>
    </location>
</feature>
<sequence>MNDHPVPSASRAKMRSFLWFLLRLGAAGGLIFWLVHTHLGEFQTAFTRLSYACLALALSIYAGQVLIGARRWRALLKIAGFEVTVFEATELTLKASFCSLFIPGGPLGGDVAKIGFLATRTAKGERFEGALTILMDRIVGMVGLFLLALVLLVWKLPLFLSVEIPGVTLNHGWRICGVALLAGVCVGGLAAMLALFFHATLRRIGWIDRLFRLGDRWSRGLVTRLTALFDCYARSWRTLTLWALISLMFIHYANVVAVYAVIAGLGVIHFAPVTVAAAVVVGNIAGLLPVTLSGLGLRDMVICSLLAAGGVPDQAVIPLLYSAVIILFNLLAGGVFLYDASSRKYSGRHNS</sequence>
<dbReference type="GO" id="GO:0005886">
    <property type="term" value="C:plasma membrane"/>
    <property type="evidence" value="ECO:0007669"/>
    <property type="project" value="UniProtKB-SubCell"/>
</dbReference>
<feature type="transmembrane region" description="Helical" evidence="6">
    <location>
        <begin position="241"/>
        <end position="268"/>
    </location>
</feature>
<feature type="transmembrane region" description="Helical" evidence="6">
    <location>
        <begin position="315"/>
        <end position="338"/>
    </location>
</feature>
<feature type="transmembrane region" description="Helical" evidence="6">
    <location>
        <begin position="172"/>
        <end position="197"/>
    </location>
</feature>
<proteinExistence type="predicted"/>
<protein>
    <recommendedName>
        <fullName evidence="8">Lysylphosphatidylglycerol synthase TM region</fullName>
    </recommendedName>
</protein>
<dbReference type="EMBL" id="VSSQ01003664">
    <property type="protein sequence ID" value="MPM21780.1"/>
    <property type="molecule type" value="Genomic_DNA"/>
</dbReference>